<feature type="compositionally biased region" description="Polar residues" evidence="1">
    <location>
        <begin position="505"/>
        <end position="521"/>
    </location>
</feature>
<proteinExistence type="predicted"/>
<reference evidence="2" key="2">
    <citation type="submission" date="2020-05" db="UniProtKB">
        <authorList>
            <consortium name="EnsemblMetazoa"/>
        </authorList>
    </citation>
    <scope>IDENTIFICATION</scope>
    <source>
        <strain evidence="2">IAEA</strain>
    </source>
</reference>
<feature type="region of interest" description="Disordered" evidence="1">
    <location>
        <begin position="95"/>
        <end position="136"/>
    </location>
</feature>
<dbReference type="VEuPathDB" id="VectorBase:GBRI041216"/>
<organism evidence="2 3">
    <name type="scientific">Glossina brevipalpis</name>
    <dbReference type="NCBI Taxonomy" id="37001"/>
    <lineage>
        <taxon>Eukaryota</taxon>
        <taxon>Metazoa</taxon>
        <taxon>Ecdysozoa</taxon>
        <taxon>Arthropoda</taxon>
        <taxon>Hexapoda</taxon>
        <taxon>Insecta</taxon>
        <taxon>Pterygota</taxon>
        <taxon>Neoptera</taxon>
        <taxon>Endopterygota</taxon>
        <taxon>Diptera</taxon>
        <taxon>Brachycera</taxon>
        <taxon>Muscomorpha</taxon>
        <taxon>Hippoboscoidea</taxon>
        <taxon>Glossinidae</taxon>
        <taxon>Glossina</taxon>
    </lineage>
</organism>
<keyword evidence="3" id="KW-1185">Reference proteome</keyword>
<dbReference type="STRING" id="37001.A0A1A9X1X2"/>
<accession>A0A1A9X1X2</accession>
<sequence>MFVYSFWTNFSVIIGQVDAYLNLSHATTTPHHHTAAKINDLMNPALPPKLHKSLTNLKSSTLATSTPHHAGSGTVRNMNKTSEIIKVNNGQLLRNNNINNSINTHTTLTSTTSSTSSVSPSSSNLGSPQTSSNNLSTTSVQTIYTLSKPSTTAALTTLNGVSTVAHVRNRDHDHLNLKIQPPILTLPSSSSATMTSTTSGGTNTGGTKINSSTFYPLQNNVTYTLPKNIAGKMSLNSTINSVVSKVPSVISLPPTASSNNNQENAANTVVGSNCNESSSAAITTSVKSTTLPKILRSKKDFLHSNTAVNSNSSSASNNYTTIASSTACAISQCNMPPYPKLFNTFNNSNSLISTVSNSSSSFSPSQTTTTTTNVAVVTTTQQCINMQTQTITSTLAGNLYVDDFFTSSSPTSNSSGNCKQTALPAACTTSKNYLNPKEHFLPNDASLDDDYLSECENCKIAQSTKYYLDTAALLSTPQETMTLQRKSLEENKEEPETGYYRISHTLPSNSKKNTPLKSINNREPWFSTIPAASSSSDEDINE</sequence>
<feature type="region of interest" description="Disordered" evidence="1">
    <location>
        <begin position="487"/>
        <end position="542"/>
    </location>
</feature>
<evidence type="ECO:0000313" key="3">
    <source>
        <dbReference type="Proteomes" id="UP000091820"/>
    </source>
</evidence>
<feature type="compositionally biased region" description="Low complexity" evidence="1">
    <location>
        <begin position="95"/>
        <end position="133"/>
    </location>
</feature>
<feature type="compositionally biased region" description="Low complexity" evidence="1">
    <location>
        <begin position="188"/>
        <end position="207"/>
    </location>
</feature>
<protein>
    <submittedName>
        <fullName evidence="2">Uncharacterized protein</fullName>
    </submittedName>
</protein>
<name>A0A1A9X1X2_9MUSC</name>
<reference evidence="3" key="1">
    <citation type="submission" date="2014-03" db="EMBL/GenBank/DDBJ databases">
        <authorList>
            <person name="Aksoy S."/>
            <person name="Warren W."/>
            <person name="Wilson R.K."/>
        </authorList>
    </citation>
    <scope>NUCLEOTIDE SEQUENCE [LARGE SCALE GENOMIC DNA]</scope>
    <source>
        <strain evidence="3">IAEA</strain>
    </source>
</reference>
<dbReference type="Proteomes" id="UP000091820">
    <property type="component" value="Unassembled WGS sequence"/>
</dbReference>
<feature type="region of interest" description="Disordered" evidence="1">
    <location>
        <begin position="187"/>
        <end position="207"/>
    </location>
</feature>
<evidence type="ECO:0000313" key="2">
    <source>
        <dbReference type="EnsemblMetazoa" id="GBRI041216-PA"/>
    </source>
</evidence>
<dbReference type="AlphaFoldDB" id="A0A1A9X1X2"/>
<evidence type="ECO:0000256" key="1">
    <source>
        <dbReference type="SAM" id="MobiDB-lite"/>
    </source>
</evidence>
<dbReference type="EnsemblMetazoa" id="GBRI041216-RA">
    <property type="protein sequence ID" value="GBRI041216-PA"/>
    <property type="gene ID" value="GBRI041216"/>
</dbReference>